<dbReference type="Proteomes" id="UP000731465">
    <property type="component" value="Unassembled WGS sequence"/>
</dbReference>
<organism evidence="8 9">
    <name type="scientific">Succinivibrio faecicola</name>
    <dbReference type="NCBI Taxonomy" id="2820300"/>
    <lineage>
        <taxon>Bacteria</taxon>
        <taxon>Pseudomonadati</taxon>
        <taxon>Pseudomonadota</taxon>
        <taxon>Gammaproteobacteria</taxon>
        <taxon>Aeromonadales</taxon>
        <taxon>Succinivibrionaceae</taxon>
        <taxon>Succinivibrio</taxon>
    </lineage>
</organism>
<comment type="caution">
    <text evidence="8">The sequence shown here is derived from an EMBL/GenBank/DDBJ whole genome shotgun (WGS) entry which is preliminary data.</text>
</comment>
<name>A0ABS7DGX0_9GAMM</name>
<keyword evidence="9" id="KW-1185">Reference proteome</keyword>
<proteinExistence type="inferred from homology"/>
<dbReference type="Gene3D" id="1.10.10.10">
    <property type="entry name" value="Winged helix-like DNA-binding domain superfamily/Winged helix DNA-binding domain"/>
    <property type="match status" value="3"/>
</dbReference>
<evidence type="ECO:0000313" key="8">
    <source>
        <dbReference type="EMBL" id="MBW7570532.1"/>
    </source>
</evidence>
<evidence type="ECO:0000256" key="2">
    <source>
        <dbReference type="ARBA" id="ARBA00009695"/>
    </source>
</evidence>
<feature type="domain" description="RecX third three-helical" evidence="6">
    <location>
        <begin position="106"/>
        <end position="148"/>
    </location>
</feature>
<accession>A0ABS7DGX0</accession>
<evidence type="ECO:0000256" key="5">
    <source>
        <dbReference type="HAMAP-Rule" id="MF_01114"/>
    </source>
</evidence>
<dbReference type="Pfam" id="PF21982">
    <property type="entry name" value="RecX_HTH1"/>
    <property type="match status" value="1"/>
</dbReference>
<evidence type="ECO:0000256" key="1">
    <source>
        <dbReference type="ARBA" id="ARBA00004496"/>
    </source>
</evidence>
<feature type="domain" description="RecX first three-helical" evidence="7">
    <location>
        <begin position="15"/>
        <end position="53"/>
    </location>
</feature>
<dbReference type="InterPro" id="IPR003783">
    <property type="entry name" value="Regulatory_RecX"/>
</dbReference>
<comment type="similarity">
    <text evidence="2 5">Belongs to the RecX family.</text>
</comment>
<comment type="function">
    <text evidence="5">Modulates RecA activity.</text>
</comment>
<evidence type="ECO:0000259" key="6">
    <source>
        <dbReference type="Pfam" id="PF21981"/>
    </source>
</evidence>
<reference evidence="8 9" key="1">
    <citation type="submission" date="2021-03" db="EMBL/GenBank/DDBJ databases">
        <title>Succinivibrio sp. nov. isolated from feces of cow.</title>
        <authorList>
            <person name="Choi J.-Y."/>
        </authorList>
    </citation>
    <scope>NUCLEOTIDE SEQUENCE [LARGE SCALE GENOMIC DNA]</scope>
    <source>
        <strain evidence="8 9">AGMB01872</strain>
    </source>
</reference>
<sequence length="159" mass="18505">MFVRKKEKSSDVSKAKNSAIAFLARREYSKQELYQKLFLRYTKEASLEALSYCISNNYQSDFRYSQMLCRHTVNQFYGPLRLLRDAKIKGISSSLIQSFIDETDWDEIAKEFLLKKYTKEELSAYEQSQKVLASLARRGFSNSSCIRALELAKESFDVS</sequence>
<dbReference type="PANTHER" id="PTHR33602:SF1">
    <property type="entry name" value="REGULATORY PROTEIN RECX FAMILY PROTEIN"/>
    <property type="match status" value="1"/>
</dbReference>
<dbReference type="InterPro" id="IPR053926">
    <property type="entry name" value="RecX_HTH_1st"/>
</dbReference>
<dbReference type="Pfam" id="PF21981">
    <property type="entry name" value="RecX_HTH3"/>
    <property type="match status" value="1"/>
</dbReference>
<dbReference type="HAMAP" id="MF_01114">
    <property type="entry name" value="RecX"/>
    <property type="match status" value="1"/>
</dbReference>
<dbReference type="EMBL" id="JAGFNY010000020">
    <property type="protein sequence ID" value="MBW7570532.1"/>
    <property type="molecule type" value="Genomic_DNA"/>
</dbReference>
<evidence type="ECO:0000256" key="4">
    <source>
        <dbReference type="ARBA" id="ARBA00022490"/>
    </source>
</evidence>
<dbReference type="PANTHER" id="PTHR33602">
    <property type="entry name" value="REGULATORY PROTEIN RECX FAMILY PROTEIN"/>
    <property type="match status" value="1"/>
</dbReference>
<keyword evidence="4 5" id="KW-0963">Cytoplasm</keyword>
<comment type="subcellular location">
    <subcellularLocation>
        <location evidence="1 5">Cytoplasm</location>
    </subcellularLocation>
</comment>
<evidence type="ECO:0000256" key="3">
    <source>
        <dbReference type="ARBA" id="ARBA00018111"/>
    </source>
</evidence>
<evidence type="ECO:0000259" key="7">
    <source>
        <dbReference type="Pfam" id="PF21982"/>
    </source>
</evidence>
<dbReference type="RefSeq" id="WP_219937752.1">
    <property type="nucleotide sequence ID" value="NZ_JAGFNY010000020.1"/>
</dbReference>
<protein>
    <recommendedName>
        <fullName evidence="3 5">Regulatory protein RecX</fullName>
    </recommendedName>
</protein>
<gene>
    <name evidence="5" type="primary">recX</name>
    <name evidence="8" type="ORF">J5V48_06455</name>
</gene>
<dbReference type="InterPro" id="IPR036388">
    <property type="entry name" value="WH-like_DNA-bd_sf"/>
</dbReference>
<dbReference type="InterPro" id="IPR053925">
    <property type="entry name" value="RecX_HTH_3rd"/>
</dbReference>
<evidence type="ECO:0000313" key="9">
    <source>
        <dbReference type="Proteomes" id="UP000731465"/>
    </source>
</evidence>